<dbReference type="VEuPathDB" id="FungiDB:PLEOSDRAFT_171709"/>
<dbReference type="InParanoid" id="A0A067N2Q6"/>
<dbReference type="EMBL" id="KL198014">
    <property type="protein sequence ID" value="KDQ22288.1"/>
    <property type="molecule type" value="Genomic_DNA"/>
</dbReference>
<organism evidence="1 2">
    <name type="scientific">Pleurotus ostreatus (strain PC15)</name>
    <name type="common">Oyster mushroom</name>
    <dbReference type="NCBI Taxonomy" id="1137138"/>
    <lineage>
        <taxon>Eukaryota</taxon>
        <taxon>Fungi</taxon>
        <taxon>Dikarya</taxon>
        <taxon>Basidiomycota</taxon>
        <taxon>Agaricomycotina</taxon>
        <taxon>Agaricomycetes</taxon>
        <taxon>Agaricomycetidae</taxon>
        <taxon>Agaricales</taxon>
        <taxon>Pleurotineae</taxon>
        <taxon>Pleurotaceae</taxon>
        <taxon>Pleurotus</taxon>
    </lineage>
</organism>
<gene>
    <name evidence="1" type="ORF">PLEOSDRAFT_171709</name>
</gene>
<reference evidence="2" key="1">
    <citation type="journal article" date="2014" name="Proc. Natl. Acad. Sci. U.S.A.">
        <title>Extensive sampling of basidiomycete genomes demonstrates inadequacy of the white-rot/brown-rot paradigm for wood decay fungi.</title>
        <authorList>
            <person name="Riley R."/>
            <person name="Salamov A.A."/>
            <person name="Brown D.W."/>
            <person name="Nagy L.G."/>
            <person name="Floudas D."/>
            <person name="Held B.W."/>
            <person name="Levasseur A."/>
            <person name="Lombard V."/>
            <person name="Morin E."/>
            <person name="Otillar R."/>
            <person name="Lindquist E.A."/>
            <person name="Sun H."/>
            <person name="LaButti K.M."/>
            <person name="Schmutz J."/>
            <person name="Jabbour D."/>
            <person name="Luo H."/>
            <person name="Baker S.E."/>
            <person name="Pisabarro A.G."/>
            <person name="Walton J.D."/>
            <person name="Blanchette R.A."/>
            <person name="Henrissat B."/>
            <person name="Martin F."/>
            <person name="Cullen D."/>
            <person name="Hibbett D.S."/>
            <person name="Grigoriev I.V."/>
        </authorList>
    </citation>
    <scope>NUCLEOTIDE SEQUENCE [LARGE SCALE GENOMIC DNA]</scope>
    <source>
        <strain evidence="2">PC15</strain>
    </source>
</reference>
<sequence>MVHTEYEMTLYRQRRAAGIIAQCASPRSIPNARTAKCGGLLVDHIVAEAGTSEAWASEHSDGISTLERALRQRQELQNPNSVDWFEYVHAPTSTAATSMTPREPFEIRVALSNDQGVSKDAYSSTYRDNEHPELFMIPPQSSTYGVSHYHAVKNPTRGYILQPHACALSRSPHLNQHFLQVISSWSRQSCAVYTIDLRVGQAYDDPECAIGWILCFTIHQLDHRLGEDASYAKRF</sequence>
<dbReference type="AlphaFoldDB" id="A0A067N2Q6"/>
<evidence type="ECO:0000313" key="1">
    <source>
        <dbReference type="EMBL" id="KDQ22288.1"/>
    </source>
</evidence>
<dbReference type="HOGENOM" id="CLU_1180629_0_0_1"/>
<dbReference type="Proteomes" id="UP000027073">
    <property type="component" value="Unassembled WGS sequence"/>
</dbReference>
<accession>A0A067N2Q6</accession>
<proteinExistence type="predicted"/>
<name>A0A067N2Q6_PLEO1</name>
<evidence type="ECO:0000313" key="2">
    <source>
        <dbReference type="Proteomes" id="UP000027073"/>
    </source>
</evidence>
<protein>
    <submittedName>
        <fullName evidence="1">Uncharacterized protein</fullName>
    </submittedName>
</protein>